<dbReference type="EMBL" id="JAFBXF010000025">
    <property type="protein sequence ID" value="MBM2419736.1"/>
    <property type="molecule type" value="Genomic_DNA"/>
</dbReference>
<feature type="domain" description="Fatty acid hydroxylase" evidence="6">
    <location>
        <begin position="93"/>
        <end position="229"/>
    </location>
</feature>
<dbReference type="GeneID" id="62643325"/>
<evidence type="ECO:0000256" key="3">
    <source>
        <dbReference type="ARBA" id="ARBA00022989"/>
    </source>
</evidence>
<dbReference type="InterPro" id="IPR050307">
    <property type="entry name" value="Sterol_Desaturase_Related"/>
</dbReference>
<evidence type="ECO:0000259" key="6">
    <source>
        <dbReference type="Pfam" id="PF04116"/>
    </source>
</evidence>
<keyword evidence="4 5" id="KW-0472">Membrane</keyword>
<evidence type="ECO:0000313" key="8">
    <source>
        <dbReference type="EMBL" id="MBM2419736.1"/>
    </source>
</evidence>
<evidence type="ECO:0000313" key="7">
    <source>
        <dbReference type="EMBL" id="MBM2415047.1"/>
    </source>
</evidence>
<organism evidence="7 9">
    <name type="scientific">Marivita cryptomonadis</name>
    <dbReference type="NCBI Taxonomy" id="505252"/>
    <lineage>
        <taxon>Bacteria</taxon>
        <taxon>Pseudomonadati</taxon>
        <taxon>Pseudomonadota</taxon>
        <taxon>Alphaproteobacteria</taxon>
        <taxon>Rhodobacterales</taxon>
        <taxon>Roseobacteraceae</taxon>
        <taxon>Marivita</taxon>
    </lineage>
</organism>
<dbReference type="GO" id="GO:0005506">
    <property type="term" value="F:iron ion binding"/>
    <property type="evidence" value="ECO:0007669"/>
    <property type="project" value="InterPro"/>
</dbReference>
<evidence type="ECO:0000313" key="10">
    <source>
        <dbReference type="Proteomes" id="UP000809440"/>
    </source>
</evidence>
<name>A0A9Q2S7D4_9RHOB</name>
<dbReference type="GO" id="GO:0016020">
    <property type="term" value="C:membrane"/>
    <property type="evidence" value="ECO:0007669"/>
    <property type="project" value="UniProtKB-SubCell"/>
</dbReference>
<keyword evidence="2 5" id="KW-0812">Transmembrane</keyword>
<dbReference type="PANTHER" id="PTHR11863">
    <property type="entry name" value="STEROL DESATURASE"/>
    <property type="match status" value="1"/>
</dbReference>
<dbReference type="GO" id="GO:0008610">
    <property type="term" value="P:lipid biosynthetic process"/>
    <property type="evidence" value="ECO:0007669"/>
    <property type="project" value="InterPro"/>
</dbReference>
<keyword evidence="10" id="KW-1185">Reference proteome</keyword>
<protein>
    <submittedName>
        <fullName evidence="7">Sterol desaturase family protein</fullName>
    </submittedName>
</protein>
<sequence length="284" mass="31946">MSETILSAEPTIRLSIFLSVLAAMALWEVAAPRRRLEIPRVIRWTNNLALVVVDTVILRLSFPIIAVGLAVMAEERGWGLFNNIDVPVWLAIMVSMLLLDLAIYLQHVMFHAVPGLWRLHRMHHADLDFDATTGLRFHPVEILISMGIKLAVVAALGPPAVAVLLFEVILNATALFNHANVDLPRPVDRVLRLFVVTPDMHRVHHSVDPRETNSNYGFNLPWWDRLLGTYIAQPAKGHEGMEVGIEQFRTSRDLWLDRMLLQPVRGPASGHALDPRTVKKESAE</sequence>
<dbReference type="EMBL" id="JAFBXE010000025">
    <property type="protein sequence ID" value="MBM2415047.1"/>
    <property type="molecule type" value="Genomic_DNA"/>
</dbReference>
<feature type="transmembrane region" description="Helical" evidence="5">
    <location>
        <begin position="88"/>
        <end position="113"/>
    </location>
</feature>
<reference evidence="7 10" key="1">
    <citation type="submission" date="2021-01" db="EMBL/GenBank/DDBJ databases">
        <title>Diatom-associated Roseobacters Show Island Model of Population Structure.</title>
        <authorList>
            <person name="Qu L."/>
            <person name="Feng X."/>
            <person name="Chen Y."/>
            <person name="Li L."/>
            <person name="Wang X."/>
            <person name="Hu Z."/>
            <person name="Wang H."/>
            <person name="Luo H."/>
        </authorList>
    </citation>
    <scope>NUCLEOTIDE SEQUENCE</scope>
    <source>
        <strain evidence="8 10">CC28-63</strain>
        <strain evidence="7">CC28-69</strain>
    </source>
</reference>
<comment type="caution">
    <text evidence="7">The sequence shown here is derived from an EMBL/GenBank/DDBJ whole genome shotgun (WGS) entry which is preliminary data.</text>
</comment>
<dbReference type="AlphaFoldDB" id="A0A9Q2S7D4"/>
<dbReference type="Pfam" id="PF04116">
    <property type="entry name" value="FA_hydroxylase"/>
    <property type="match status" value="1"/>
</dbReference>
<evidence type="ECO:0000256" key="1">
    <source>
        <dbReference type="ARBA" id="ARBA00004370"/>
    </source>
</evidence>
<proteinExistence type="predicted"/>
<comment type="subcellular location">
    <subcellularLocation>
        <location evidence="1">Membrane</location>
    </subcellularLocation>
</comment>
<feature type="transmembrane region" description="Helical" evidence="5">
    <location>
        <begin position="51"/>
        <end position="73"/>
    </location>
</feature>
<dbReference type="InterPro" id="IPR006694">
    <property type="entry name" value="Fatty_acid_hydroxylase"/>
</dbReference>
<evidence type="ECO:0000256" key="4">
    <source>
        <dbReference type="ARBA" id="ARBA00023136"/>
    </source>
</evidence>
<keyword evidence="3 5" id="KW-1133">Transmembrane helix</keyword>
<dbReference type="OrthoDB" id="9770329at2"/>
<evidence type="ECO:0000313" key="9">
    <source>
        <dbReference type="Proteomes" id="UP000755667"/>
    </source>
</evidence>
<dbReference type="GO" id="GO:0016491">
    <property type="term" value="F:oxidoreductase activity"/>
    <property type="evidence" value="ECO:0007669"/>
    <property type="project" value="InterPro"/>
</dbReference>
<evidence type="ECO:0000256" key="2">
    <source>
        <dbReference type="ARBA" id="ARBA00022692"/>
    </source>
</evidence>
<evidence type="ECO:0000256" key="5">
    <source>
        <dbReference type="SAM" id="Phobius"/>
    </source>
</evidence>
<gene>
    <name evidence="7" type="ORF">JQX41_22305</name>
    <name evidence="8" type="ORF">JQX48_22425</name>
</gene>
<dbReference type="Proteomes" id="UP000755667">
    <property type="component" value="Unassembled WGS sequence"/>
</dbReference>
<dbReference type="Proteomes" id="UP000809440">
    <property type="component" value="Unassembled WGS sequence"/>
</dbReference>
<feature type="transmembrane region" description="Helical" evidence="5">
    <location>
        <begin position="12"/>
        <end position="30"/>
    </location>
</feature>
<dbReference type="RefSeq" id="WP_085633649.1">
    <property type="nucleotide sequence ID" value="NZ_JAFBWU010000025.1"/>
</dbReference>
<accession>A0A9Q2S7D4</accession>